<sequence>MVVDSRKHDGKSLAYTDGCYGYGKSGHKMRDFLMPTAKGREGKQDAPSGSSSNAPKQNHFYALQTHYEQESSPDVVIDTLKVFQLDVYVLLDLGTTLSFVMPYMSMRFDVLPDVLLEPFLSLLLLVIMWWLRGTHVVKFQFPNELVLEWKGGNSMPKGQFGSCLKARKMISKGCIYHLVWVRDVDSETSSFESVPVVNEFSEVFPDDLPGIPLERKIDFDIDLFLDTQPLSIPLYRMAPAELKELKEQLRDLLDKGFIRQSISPWGAPVLFVRKKDGSLHMCIDFRQLNKVTIKNKTN</sequence>
<keyword evidence="1" id="KW-0472">Membrane</keyword>
<feature type="transmembrane region" description="Helical" evidence="1">
    <location>
        <begin position="87"/>
        <end position="104"/>
    </location>
</feature>
<protein>
    <submittedName>
        <fullName evidence="2">Uncharacterized protein</fullName>
    </submittedName>
</protein>
<feature type="transmembrane region" description="Helical" evidence="1">
    <location>
        <begin position="110"/>
        <end position="131"/>
    </location>
</feature>
<evidence type="ECO:0000256" key="1">
    <source>
        <dbReference type="SAM" id="Phobius"/>
    </source>
</evidence>
<keyword evidence="3" id="KW-1185">Reference proteome</keyword>
<dbReference type="SUPFAM" id="SSF56672">
    <property type="entry name" value="DNA/RNA polymerases"/>
    <property type="match status" value="1"/>
</dbReference>
<dbReference type="EMBL" id="CP133614">
    <property type="protein sequence ID" value="WMV18712.1"/>
    <property type="molecule type" value="Genomic_DNA"/>
</dbReference>
<dbReference type="PANTHER" id="PTHR15503">
    <property type="entry name" value="LDOC1 RELATED"/>
    <property type="match status" value="1"/>
</dbReference>
<dbReference type="InterPro" id="IPR043502">
    <property type="entry name" value="DNA/RNA_pol_sf"/>
</dbReference>
<gene>
    <name evidence="2" type="ORF">MTR67_012097</name>
</gene>
<evidence type="ECO:0000313" key="3">
    <source>
        <dbReference type="Proteomes" id="UP001234989"/>
    </source>
</evidence>
<dbReference type="Gene3D" id="3.10.10.10">
    <property type="entry name" value="HIV Type 1 Reverse Transcriptase, subunit A, domain 1"/>
    <property type="match status" value="1"/>
</dbReference>
<reference evidence="2" key="1">
    <citation type="submission" date="2023-08" db="EMBL/GenBank/DDBJ databases">
        <title>A de novo genome assembly of Solanum verrucosum Schlechtendal, a Mexican diploid species geographically isolated from the other diploid A-genome species in potato relatives.</title>
        <authorList>
            <person name="Hosaka K."/>
        </authorList>
    </citation>
    <scope>NUCLEOTIDE SEQUENCE</scope>
    <source>
        <tissue evidence="2">Young leaves</tissue>
    </source>
</reference>
<name>A0AAF0TFN7_SOLVR</name>
<dbReference type="AlphaFoldDB" id="A0AAF0TFN7"/>
<evidence type="ECO:0000313" key="2">
    <source>
        <dbReference type="EMBL" id="WMV18712.1"/>
    </source>
</evidence>
<dbReference type="PANTHER" id="PTHR15503:SF45">
    <property type="entry name" value="RNA-DIRECTED DNA POLYMERASE HOMOLOG"/>
    <property type="match status" value="1"/>
</dbReference>
<proteinExistence type="predicted"/>
<accession>A0AAF0TFN7</accession>
<keyword evidence="1" id="KW-1133">Transmembrane helix</keyword>
<dbReference type="InterPro" id="IPR032567">
    <property type="entry name" value="RTL1-rel"/>
</dbReference>
<keyword evidence="1" id="KW-0812">Transmembrane</keyword>
<organism evidence="2 3">
    <name type="scientific">Solanum verrucosum</name>
    <dbReference type="NCBI Taxonomy" id="315347"/>
    <lineage>
        <taxon>Eukaryota</taxon>
        <taxon>Viridiplantae</taxon>
        <taxon>Streptophyta</taxon>
        <taxon>Embryophyta</taxon>
        <taxon>Tracheophyta</taxon>
        <taxon>Spermatophyta</taxon>
        <taxon>Magnoliopsida</taxon>
        <taxon>eudicotyledons</taxon>
        <taxon>Gunneridae</taxon>
        <taxon>Pentapetalae</taxon>
        <taxon>asterids</taxon>
        <taxon>lamiids</taxon>
        <taxon>Solanales</taxon>
        <taxon>Solanaceae</taxon>
        <taxon>Solanoideae</taxon>
        <taxon>Solaneae</taxon>
        <taxon>Solanum</taxon>
    </lineage>
</organism>
<dbReference type="Proteomes" id="UP001234989">
    <property type="component" value="Chromosome 3"/>
</dbReference>